<dbReference type="Pfam" id="PF11697">
    <property type="entry name" value="DUF3293"/>
    <property type="match status" value="1"/>
</dbReference>
<dbReference type="Proteomes" id="UP001371305">
    <property type="component" value="Unassembled WGS sequence"/>
</dbReference>
<evidence type="ECO:0000313" key="1">
    <source>
        <dbReference type="EMBL" id="MEK7954045.1"/>
    </source>
</evidence>
<dbReference type="EMBL" id="JBBUKT010000015">
    <property type="protein sequence ID" value="MEK7954045.1"/>
    <property type="molecule type" value="Genomic_DNA"/>
</dbReference>
<reference evidence="1 2" key="1">
    <citation type="submission" date="2024-04" db="EMBL/GenBank/DDBJ databases">
        <title>Luteolibacter sp. isolated from soil.</title>
        <authorList>
            <person name="An J."/>
        </authorList>
    </citation>
    <scope>NUCLEOTIDE SEQUENCE [LARGE SCALE GENOMIC DNA]</scope>
    <source>
        <strain evidence="1 2">Y139</strain>
    </source>
</reference>
<dbReference type="InterPro" id="IPR021710">
    <property type="entry name" value="DUF3293"/>
</dbReference>
<organism evidence="1 2">
    <name type="scientific">Luteolibacter soli</name>
    <dbReference type="NCBI Taxonomy" id="3135280"/>
    <lineage>
        <taxon>Bacteria</taxon>
        <taxon>Pseudomonadati</taxon>
        <taxon>Verrucomicrobiota</taxon>
        <taxon>Verrucomicrobiia</taxon>
        <taxon>Verrucomicrobiales</taxon>
        <taxon>Verrucomicrobiaceae</taxon>
        <taxon>Luteolibacter</taxon>
    </lineage>
</organism>
<evidence type="ECO:0000313" key="2">
    <source>
        <dbReference type="Proteomes" id="UP001371305"/>
    </source>
</evidence>
<name>A0ABU9B599_9BACT</name>
<sequence length="132" mass="14857">MTTMPAEYLSTVFLLGIRPMPLPRKFAIITGWNPMDRPTSAAQNLLEDEALRRTLELKALPYFRATGCSPDRSHREPGWGVEIAKEDAITLGRRFGQRAIWWIENGNLTLIGCDDSEEIPVGKFDLRIVAEG</sequence>
<comment type="caution">
    <text evidence="1">The sequence shown here is derived from an EMBL/GenBank/DDBJ whole genome shotgun (WGS) entry which is preliminary data.</text>
</comment>
<gene>
    <name evidence="1" type="ORF">WKV53_26245</name>
</gene>
<proteinExistence type="predicted"/>
<accession>A0ABU9B599</accession>
<keyword evidence="2" id="KW-1185">Reference proteome</keyword>
<protein>
    <submittedName>
        <fullName evidence="1">DUF3293 domain-containing protein</fullName>
    </submittedName>
</protein>